<protein>
    <recommendedName>
        <fullName evidence="3">NUDIX hydrolase</fullName>
    </recommendedName>
</protein>
<reference evidence="1 2" key="1">
    <citation type="submission" date="2018-07" db="EMBL/GenBank/DDBJ databases">
        <title>Streptomyces species from bats.</title>
        <authorList>
            <person name="Dunlap C."/>
        </authorList>
    </citation>
    <scope>NUCLEOTIDE SEQUENCE [LARGE SCALE GENOMIC DNA]</scope>
    <source>
        <strain evidence="1 2">AC230</strain>
    </source>
</reference>
<name>A0A370BDV7_9ACTN</name>
<dbReference type="Proteomes" id="UP000253741">
    <property type="component" value="Unassembled WGS sequence"/>
</dbReference>
<proteinExistence type="predicted"/>
<accession>A0A370BDV7</accession>
<dbReference type="EMBL" id="QQNA01000080">
    <property type="protein sequence ID" value="RDG37993.1"/>
    <property type="molecule type" value="Genomic_DNA"/>
</dbReference>
<sequence length="156" mass="18024">MPECTTPWLPWPRLDRPCYLLLLDEQQRLMLCGGCCGGWTVPQIRMTNGADFRATATAFLTKEFGLLAPRFGPVYGRRHTEYTEDWEFARVTATRVFVIHISNAEGDRLEERSATHARWTLEYLRKRRREVFPEGVVTLTTGYIEGWLPNGPISLF</sequence>
<comment type="caution">
    <text evidence="1">The sequence shown here is derived from an EMBL/GenBank/DDBJ whole genome shotgun (WGS) entry which is preliminary data.</text>
</comment>
<evidence type="ECO:0000313" key="2">
    <source>
        <dbReference type="Proteomes" id="UP000253741"/>
    </source>
</evidence>
<keyword evidence="2" id="KW-1185">Reference proteome</keyword>
<evidence type="ECO:0000313" key="1">
    <source>
        <dbReference type="EMBL" id="RDG37993.1"/>
    </source>
</evidence>
<gene>
    <name evidence="1" type="ORF">DVH02_11785</name>
</gene>
<organism evidence="1 2">
    <name type="scientific">Streptomyces corynorhini</name>
    <dbReference type="NCBI Taxonomy" id="2282652"/>
    <lineage>
        <taxon>Bacteria</taxon>
        <taxon>Bacillati</taxon>
        <taxon>Actinomycetota</taxon>
        <taxon>Actinomycetes</taxon>
        <taxon>Kitasatosporales</taxon>
        <taxon>Streptomycetaceae</taxon>
        <taxon>Streptomyces</taxon>
    </lineage>
</organism>
<evidence type="ECO:0008006" key="3">
    <source>
        <dbReference type="Google" id="ProtNLM"/>
    </source>
</evidence>
<dbReference type="AlphaFoldDB" id="A0A370BDV7"/>